<keyword evidence="4" id="KW-1185">Reference proteome</keyword>
<evidence type="ECO:0000313" key="4">
    <source>
        <dbReference type="Proteomes" id="UP000515728"/>
    </source>
</evidence>
<evidence type="ECO:0000259" key="2">
    <source>
        <dbReference type="Pfam" id="PF04909"/>
    </source>
</evidence>
<dbReference type="SUPFAM" id="SSF51556">
    <property type="entry name" value="Metallo-dependent hydrolases"/>
    <property type="match status" value="1"/>
</dbReference>
<dbReference type="PANTHER" id="PTHR21240">
    <property type="entry name" value="2-AMINO-3-CARBOXYLMUCONATE-6-SEMIALDEHYDE DECARBOXYLASE"/>
    <property type="match status" value="1"/>
</dbReference>
<dbReference type="PANTHER" id="PTHR21240:SF28">
    <property type="entry name" value="ISO-OROTATE DECARBOXYLASE (EUROFUNG)"/>
    <property type="match status" value="1"/>
</dbReference>
<proteinExistence type="predicted"/>
<dbReference type="InterPro" id="IPR032466">
    <property type="entry name" value="Metal_Hydrolase"/>
</dbReference>
<dbReference type="GO" id="GO:0016831">
    <property type="term" value="F:carboxy-lyase activity"/>
    <property type="evidence" value="ECO:0007669"/>
    <property type="project" value="InterPro"/>
</dbReference>
<accession>A0A7G7MS58</accession>
<dbReference type="GO" id="GO:0005737">
    <property type="term" value="C:cytoplasm"/>
    <property type="evidence" value="ECO:0007669"/>
    <property type="project" value="TreeGrafter"/>
</dbReference>
<feature type="domain" description="Amidohydrolase-related" evidence="2">
    <location>
        <begin position="119"/>
        <end position="360"/>
    </location>
</feature>
<reference evidence="3 4" key="1">
    <citation type="submission" date="2020-08" db="EMBL/GenBank/DDBJ databases">
        <authorList>
            <person name="Mo P."/>
        </authorList>
    </citation>
    <scope>NUCLEOTIDE SEQUENCE [LARGE SCALE GENOMIC DNA]</scope>
    <source>
        <strain evidence="3 4">CGMCC 4.1532</strain>
    </source>
</reference>
<name>A0A7G7MS58_9PSEU</name>
<dbReference type="InterPro" id="IPR006680">
    <property type="entry name" value="Amidohydro-rel"/>
</dbReference>
<dbReference type="KEGG" id="ppel:H6H00_15125"/>
<dbReference type="Proteomes" id="UP000515728">
    <property type="component" value="Chromosome"/>
</dbReference>
<dbReference type="Pfam" id="PF04909">
    <property type="entry name" value="Amidohydro_2"/>
    <property type="match status" value="1"/>
</dbReference>
<dbReference type="InterPro" id="IPR032465">
    <property type="entry name" value="ACMSD"/>
</dbReference>
<dbReference type="GO" id="GO:0019748">
    <property type="term" value="P:secondary metabolic process"/>
    <property type="evidence" value="ECO:0007669"/>
    <property type="project" value="TreeGrafter"/>
</dbReference>
<sequence>MVHAVGRRLGLARNEVAVRRQLLHSYAPRSALVTDETRVGRARVAAVDVHNHLGLWLNQGHAWMAPDVGALLASMDELNVTTIVNLDGRWDAELEANLDRYDRAHPGRFLTFCHLDWSLLTDRRFPELLPAMLHRAKAAGAGGIKVWKDLGLDVRDHDGLLVQPDDPRLHDVWETAADLDLPVLMHTADPKAFWLPVDRTNERFEELTRHPDWHHGSRDVPGHDELVTAFERVVAAHPRTTFVGAHVASSAEDLDRASRMLDRLPNLTVDLSAREAELGRQPRAAAAFLARHPDRVLWGTDSFPFRDDQYRTWFRLLESTDEYFDYGANPPQQGRWSVYGLGLDEGLLQGIYAGNARRVVPGLRV</sequence>
<evidence type="ECO:0000256" key="1">
    <source>
        <dbReference type="ARBA" id="ARBA00023239"/>
    </source>
</evidence>
<protein>
    <submittedName>
        <fullName evidence="3">Amidohydrolase family protein</fullName>
    </submittedName>
</protein>
<gene>
    <name evidence="3" type="ORF">H6H00_15125</name>
</gene>
<dbReference type="RefSeq" id="WP_185722464.1">
    <property type="nucleotide sequence ID" value="NZ_BAAAWI010000001.1"/>
</dbReference>
<dbReference type="AlphaFoldDB" id="A0A7G7MS58"/>
<organism evidence="3 4">
    <name type="scientific">Pseudonocardia petroleophila</name>
    <dbReference type="NCBI Taxonomy" id="37331"/>
    <lineage>
        <taxon>Bacteria</taxon>
        <taxon>Bacillati</taxon>
        <taxon>Actinomycetota</taxon>
        <taxon>Actinomycetes</taxon>
        <taxon>Pseudonocardiales</taxon>
        <taxon>Pseudonocardiaceae</taxon>
        <taxon>Pseudonocardia</taxon>
    </lineage>
</organism>
<dbReference type="EMBL" id="CP060131">
    <property type="protein sequence ID" value="QNG55619.1"/>
    <property type="molecule type" value="Genomic_DNA"/>
</dbReference>
<evidence type="ECO:0000313" key="3">
    <source>
        <dbReference type="EMBL" id="QNG55619.1"/>
    </source>
</evidence>
<dbReference type="Gene3D" id="3.20.20.140">
    <property type="entry name" value="Metal-dependent hydrolases"/>
    <property type="match status" value="1"/>
</dbReference>
<keyword evidence="1" id="KW-0456">Lyase</keyword>
<dbReference type="GO" id="GO:0016787">
    <property type="term" value="F:hydrolase activity"/>
    <property type="evidence" value="ECO:0007669"/>
    <property type="project" value="InterPro"/>
</dbReference>